<organism evidence="3 4">
    <name type="scientific">Prunus dulcis</name>
    <name type="common">Almond</name>
    <name type="synonym">Amygdalus dulcis</name>
    <dbReference type="NCBI Taxonomy" id="3755"/>
    <lineage>
        <taxon>Eukaryota</taxon>
        <taxon>Viridiplantae</taxon>
        <taxon>Streptophyta</taxon>
        <taxon>Embryophyta</taxon>
        <taxon>Tracheophyta</taxon>
        <taxon>Spermatophyta</taxon>
        <taxon>Magnoliopsida</taxon>
        <taxon>eudicotyledons</taxon>
        <taxon>Gunneridae</taxon>
        <taxon>Pentapetalae</taxon>
        <taxon>rosids</taxon>
        <taxon>fabids</taxon>
        <taxon>Rosales</taxon>
        <taxon>Rosaceae</taxon>
        <taxon>Amygdaloideae</taxon>
        <taxon>Amygdaleae</taxon>
        <taxon>Prunus</taxon>
    </lineage>
</organism>
<sequence>MASEAAGTSTTRHHLPESRVAMSDFHVPGGACKYLRRQCVSGCIFALHFRNEDVAAHFAPMHMVFGASMISKLLSHLPFSDRCGTAMTIAYEAHARLEDPIYGSVSQIFALHQQVVRSTVRPRSFTF</sequence>
<dbReference type="GO" id="GO:0009755">
    <property type="term" value="P:hormone-mediated signaling pathway"/>
    <property type="evidence" value="ECO:0007669"/>
    <property type="project" value="TreeGrafter"/>
</dbReference>
<proteinExistence type="inferred from homology"/>
<evidence type="ECO:0000313" key="3">
    <source>
        <dbReference type="EMBL" id="VVA16024.1"/>
    </source>
</evidence>
<dbReference type="OMA" id="CHFRINV"/>
<gene>
    <name evidence="3" type="ORF">ALMOND_2B017049</name>
</gene>
<dbReference type="Gramene" id="VVA16024">
    <property type="protein sequence ID" value="VVA16024"/>
    <property type="gene ID" value="Prudul26B017049"/>
</dbReference>
<protein>
    <submittedName>
        <fullName evidence="3">PREDICTED: LOB</fullName>
    </submittedName>
</protein>
<evidence type="ECO:0000259" key="2">
    <source>
        <dbReference type="PROSITE" id="PS50891"/>
    </source>
</evidence>
<evidence type="ECO:0000256" key="1">
    <source>
        <dbReference type="ARBA" id="ARBA00005474"/>
    </source>
</evidence>
<dbReference type="PROSITE" id="PS50891">
    <property type="entry name" value="LOB"/>
    <property type="match status" value="1"/>
</dbReference>
<dbReference type="GO" id="GO:0045893">
    <property type="term" value="P:positive regulation of DNA-templated transcription"/>
    <property type="evidence" value="ECO:0007669"/>
    <property type="project" value="TreeGrafter"/>
</dbReference>
<dbReference type="PANTHER" id="PTHR31529">
    <property type="entry name" value="LOB DOMAIN CONTAINING PROTEIN"/>
    <property type="match status" value="1"/>
</dbReference>
<feature type="domain" description="LOB" evidence="2">
    <location>
        <begin position="27"/>
        <end position="127"/>
    </location>
</feature>
<dbReference type="Pfam" id="PF03195">
    <property type="entry name" value="LOB"/>
    <property type="match status" value="1"/>
</dbReference>
<reference evidence="4" key="1">
    <citation type="journal article" date="2020" name="Plant J.">
        <title>Transposons played a major role in the diversification between the closely related almond and peach genomes: results from the almond genome sequence.</title>
        <authorList>
            <person name="Alioto T."/>
            <person name="Alexiou K.G."/>
            <person name="Bardil A."/>
            <person name="Barteri F."/>
            <person name="Castanera R."/>
            <person name="Cruz F."/>
            <person name="Dhingra A."/>
            <person name="Duval H."/>
            <person name="Fernandez I Marti A."/>
            <person name="Frias L."/>
            <person name="Galan B."/>
            <person name="Garcia J.L."/>
            <person name="Howad W."/>
            <person name="Gomez-Garrido J."/>
            <person name="Gut M."/>
            <person name="Julca I."/>
            <person name="Morata J."/>
            <person name="Puigdomenech P."/>
            <person name="Ribeca P."/>
            <person name="Rubio Cabetas M.J."/>
            <person name="Vlasova A."/>
            <person name="Wirthensohn M."/>
            <person name="Garcia-Mas J."/>
            <person name="Gabaldon T."/>
            <person name="Casacuberta J.M."/>
            <person name="Arus P."/>
        </authorList>
    </citation>
    <scope>NUCLEOTIDE SEQUENCE [LARGE SCALE GENOMIC DNA]</scope>
    <source>
        <strain evidence="4">cv. Texas</strain>
    </source>
</reference>
<dbReference type="GO" id="GO:0005634">
    <property type="term" value="C:nucleus"/>
    <property type="evidence" value="ECO:0007669"/>
    <property type="project" value="TreeGrafter"/>
</dbReference>
<evidence type="ECO:0000313" key="4">
    <source>
        <dbReference type="Proteomes" id="UP000327085"/>
    </source>
</evidence>
<dbReference type="AlphaFoldDB" id="A0A5E4EK64"/>
<dbReference type="InParanoid" id="A0A5E4EK64"/>
<dbReference type="InterPro" id="IPR004883">
    <property type="entry name" value="LOB"/>
</dbReference>
<comment type="similarity">
    <text evidence="1">Belongs to the LOB domain-containing protein family.</text>
</comment>
<dbReference type="PANTHER" id="PTHR31529:SF26">
    <property type="entry name" value="LOB DOMAIN-CONTAINING PROTEIN CRL1"/>
    <property type="match status" value="1"/>
</dbReference>
<accession>A0A5E4EK64</accession>
<dbReference type="EMBL" id="CABIKO010000017">
    <property type="protein sequence ID" value="VVA16024.1"/>
    <property type="molecule type" value="Genomic_DNA"/>
</dbReference>
<dbReference type="Proteomes" id="UP000327085">
    <property type="component" value="Chromosome 1"/>
</dbReference>
<name>A0A5E4EK64_PRUDU</name>